<dbReference type="Pfam" id="PF00512">
    <property type="entry name" value="HisKA"/>
    <property type="match status" value="1"/>
</dbReference>
<feature type="domain" description="Histidine kinase" evidence="9">
    <location>
        <begin position="309"/>
        <end position="530"/>
    </location>
</feature>
<dbReference type="CDD" id="cd00082">
    <property type="entry name" value="HisKA"/>
    <property type="match status" value="1"/>
</dbReference>
<dbReference type="GO" id="GO:0016301">
    <property type="term" value="F:kinase activity"/>
    <property type="evidence" value="ECO:0007669"/>
    <property type="project" value="UniProtKB-KW"/>
</dbReference>
<dbReference type="PROSITE" id="PS50109">
    <property type="entry name" value="HIS_KIN"/>
    <property type="match status" value="1"/>
</dbReference>
<evidence type="ECO:0000313" key="10">
    <source>
        <dbReference type="EMBL" id="GAA4827327.1"/>
    </source>
</evidence>
<evidence type="ECO:0000256" key="5">
    <source>
        <dbReference type="ARBA" id="ARBA00022777"/>
    </source>
</evidence>
<feature type="coiled-coil region" evidence="7">
    <location>
        <begin position="355"/>
        <end position="387"/>
    </location>
</feature>
<evidence type="ECO:0000259" key="9">
    <source>
        <dbReference type="PROSITE" id="PS50109"/>
    </source>
</evidence>
<proteinExistence type="predicted"/>
<keyword evidence="8" id="KW-0812">Transmembrane</keyword>
<dbReference type="InterPro" id="IPR005467">
    <property type="entry name" value="His_kinase_dom"/>
</dbReference>
<evidence type="ECO:0000256" key="2">
    <source>
        <dbReference type="ARBA" id="ARBA00012438"/>
    </source>
</evidence>
<dbReference type="InterPro" id="IPR050351">
    <property type="entry name" value="BphY/WalK/GraS-like"/>
</dbReference>
<dbReference type="InterPro" id="IPR036890">
    <property type="entry name" value="HATPase_C_sf"/>
</dbReference>
<dbReference type="InterPro" id="IPR004358">
    <property type="entry name" value="Sig_transdc_His_kin-like_C"/>
</dbReference>
<dbReference type="RefSeq" id="WP_345369758.1">
    <property type="nucleotide sequence ID" value="NZ_BAABJX010000018.1"/>
</dbReference>
<evidence type="ECO:0000256" key="1">
    <source>
        <dbReference type="ARBA" id="ARBA00000085"/>
    </source>
</evidence>
<sequence>MSTAMVGLIILQFYWVNEAVRVRKDNFRQEVNDMLSTVVKRLENYEFYLAQEQINRVNLSDKVLSVNFDSLGNARWKEEQRLSITSTFSSASLRKEGMAFQVEEGVIIQRSGFAKRTALDGLENSPLELKGDIHNFGSLLPDSTKSIRSEAISFLTKVEQKRELLDLLMHKMAMMEELSLQERMPYATLDSLLKQEMSHRGIQIPYDFVVKHSKGELSSIVYASDSSKVKNVLGSQYHVVLFPEGLFDRENMLYIEFPQEDRYILRKMWAVLISSMVFILLTIFSFVFAVMTIIKQKRISDITNDFISNMTHELKTPISTVSLACEALLDPDVQKMPSIHNRYLNVIKDENNRLATQVEKVLQIAKLEKEKAKLKLVETDVHKLINKAVKNTMIQVESREGTLVKELKAKNSVIVADEVHLSNIIYNLLDNANKYSPEVPEIRIKTENDLRKKGIKIIIEDRGQGIPKESIDKIFDKFYRVPTGNIHNVKGFGLGLSYVKGIVQAHNGTIEVKSKVNKGSTFTIYLPFEHGED</sequence>
<dbReference type="Pfam" id="PF02518">
    <property type="entry name" value="HATPase_c"/>
    <property type="match status" value="1"/>
</dbReference>
<dbReference type="SUPFAM" id="SSF47384">
    <property type="entry name" value="Homodimeric domain of signal transducing histidine kinase"/>
    <property type="match status" value="1"/>
</dbReference>
<keyword evidence="7" id="KW-0175">Coiled coil</keyword>
<organism evidence="10 11">
    <name type="scientific">Algivirga pacifica</name>
    <dbReference type="NCBI Taxonomy" id="1162670"/>
    <lineage>
        <taxon>Bacteria</taxon>
        <taxon>Pseudomonadati</taxon>
        <taxon>Bacteroidota</taxon>
        <taxon>Cytophagia</taxon>
        <taxon>Cytophagales</taxon>
        <taxon>Flammeovirgaceae</taxon>
        <taxon>Algivirga</taxon>
    </lineage>
</organism>
<name>A0ABP9D498_9BACT</name>
<dbReference type="SMART" id="SM00388">
    <property type="entry name" value="HisKA"/>
    <property type="match status" value="1"/>
</dbReference>
<dbReference type="Proteomes" id="UP001500298">
    <property type="component" value="Unassembled WGS sequence"/>
</dbReference>
<dbReference type="CDD" id="cd00075">
    <property type="entry name" value="HATPase"/>
    <property type="match status" value="1"/>
</dbReference>
<dbReference type="PANTHER" id="PTHR45453:SF1">
    <property type="entry name" value="PHOSPHATE REGULON SENSOR PROTEIN PHOR"/>
    <property type="match status" value="1"/>
</dbReference>
<feature type="transmembrane region" description="Helical" evidence="8">
    <location>
        <begin position="268"/>
        <end position="294"/>
    </location>
</feature>
<comment type="catalytic activity">
    <reaction evidence="1">
        <text>ATP + protein L-histidine = ADP + protein N-phospho-L-histidine.</text>
        <dbReference type="EC" id="2.7.13.3"/>
    </reaction>
</comment>
<keyword evidence="6" id="KW-0902">Two-component regulatory system</keyword>
<evidence type="ECO:0000256" key="7">
    <source>
        <dbReference type="SAM" id="Coils"/>
    </source>
</evidence>
<comment type="caution">
    <text evidence="10">The sequence shown here is derived from an EMBL/GenBank/DDBJ whole genome shotgun (WGS) entry which is preliminary data.</text>
</comment>
<keyword evidence="4" id="KW-0808">Transferase</keyword>
<dbReference type="Gene3D" id="3.30.565.10">
    <property type="entry name" value="Histidine kinase-like ATPase, C-terminal domain"/>
    <property type="match status" value="1"/>
</dbReference>
<keyword evidence="8" id="KW-0472">Membrane</keyword>
<dbReference type="PANTHER" id="PTHR45453">
    <property type="entry name" value="PHOSPHATE REGULON SENSOR PROTEIN PHOR"/>
    <property type="match status" value="1"/>
</dbReference>
<evidence type="ECO:0000256" key="3">
    <source>
        <dbReference type="ARBA" id="ARBA00022553"/>
    </source>
</evidence>
<accession>A0ABP9D498</accession>
<dbReference type="SMART" id="SM00387">
    <property type="entry name" value="HATPase_c"/>
    <property type="match status" value="1"/>
</dbReference>
<evidence type="ECO:0000256" key="4">
    <source>
        <dbReference type="ARBA" id="ARBA00022679"/>
    </source>
</evidence>
<dbReference type="EC" id="2.7.13.3" evidence="2"/>
<reference evidence="11" key="1">
    <citation type="journal article" date="2019" name="Int. J. Syst. Evol. Microbiol.">
        <title>The Global Catalogue of Microorganisms (GCM) 10K type strain sequencing project: providing services to taxonomists for standard genome sequencing and annotation.</title>
        <authorList>
            <consortium name="The Broad Institute Genomics Platform"/>
            <consortium name="The Broad Institute Genome Sequencing Center for Infectious Disease"/>
            <person name="Wu L."/>
            <person name="Ma J."/>
        </authorList>
    </citation>
    <scope>NUCLEOTIDE SEQUENCE [LARGE SCALE GENOMIC DNA]</scope>
    <source>
        <strain evidence="11">JCM 18326</strain>
    </source>
</reference>
<evidence type="ECO:0000313" key="11">
    <source>
        <dbReference type="Proteomes" id="UP001500298"/>
    </source>
</evidence>
<gene>
    <name evidence="10" type="ORF">GCM10023331_10160</name>
</gene>
<evidence type="ECO:0000256" key="6">
    <source>
        <dbReference type="ARBA" id="ARBA00023012"/>
    </source>
</evidence>
<dbReference type="PRINTS" id="PR00344">
    <property type="entry name" value="BCTRLSENSOR"/>
</dbReference>
<keyword evidence="5 10" id="KW-0418">Kinase</keyword>
<protein>
    <recommendedName>
        <fullName evidence="2">histidine kinase</fullName>
        <ecNumber evidence="2">2.7.13.3</ecNumber>
    </recommendedName>
</protein>
<dbReference type="SUPFAM" id="SSF55874">
    <property type="entry name" value="ATPase domain of HSP90 chaperone/DNA topoisomerase II/histidine kinase"/>
    <property type="match status" value="1"/>
</dbReference>
<dbReference type="EMBL" id="BAABJX010000018">
    <property type="protein sequence ID" value="GAA4827327.1"/>
    <property type="molecule type" value="Genomic_DNA"/>
</dbReference>
<keyword evidence="3" id="KW-0597">Phosphoprotein</keyword>
<keyword evidence="11" id="KW-1185">Reference proteome</keyword>
<dbReference type="InterPro" id="IPR003661">
    <property type="entry name" value="HisK_dim/P_dom"/>
</dbReference>
<dbReference type="Gene3D" id="1.10.287.130">
    <property type="match status" value="1"/>
</dbReference>
<evidence type="ECO:0000256" key="8">
    <source>
        <dbReference type="SAM" id="Phobius"/>
    </source>
</evidence>
<dbReference type="InterPro" id="IPR036097">
    <property type="entry name" value="HisK_dim/P_sf"/>
</dbReference>
<dbReference type="InterPro" id="IPR003594">
    <property type="entry name" value="HATPase_dom"/>
</dbReference>
<keyword evidence="8" id="KW-1133">Transmembrane helix</keyword>